<protein>
    <recommendedName>
        <fullName evidence="4">RRM domain-containing protein</fullName>
    </recommendedName>
</protein>
<dbReference type="PANTHER" id="PTHR13952:SF21">
    <property type="entry name" value="POLYNUCLEOTIDE ADENYLYLTRANSFERASE DOMAIN_RNA RECOGNITION MOTIF PROTEIN-RELATED"/>
    <property type="match status" value="1"/>
</dbReference>
<dbReference type="InterPro" id="IPR035979">
    <property type="entry name" value="RBD_domain_sf"/>
</dbReference>
<dbReference type="SMART" id="SM00360">
    <property type="entry name" value="RRM"/>
    <property type="match status" value="3"/>
</dbReference>
<comment type="caution">
    <text evidence="5">The sequence shown here is derived from an EMBL/GenBank/DDBJ whole genome shotgun (WGS) entry which is preliminary data.</text>
</comment>
<evidence type="ECO:0000313" key="6">
    <source>
        <dbReference type="Proteomes" id="UP000467841"/>
    </source>
</evidence>
<dbReference type="Gene3D" id="3.30.70.330">
    <property type="match status" value="3"/>
</dbReference>
<gene>
    <name evidence="5" type="ORF">MERR_LOCUS39615</name>
</gene>
<reference evidence="5" key="1">
    <citation type="submission" date="2020-01" db="EMBL/GenBank/DDBJ databases">
        <authorList>
            <person name="Mishra B."/>
        </authorList>
    </citation>
    <scope>NUCLEOTIDE SEQUENCE [LARGE SCALE GENOMIC DNA]</scope>
</reference>
<evidence type="ECO:0000256" key="2">
    <source>
        <dbReference type="ARBA" id="ARBA00023242"/>
    </source>
</evidence>
<feature type="domain" description="RRM" evidence="4">
    <location>
        <begin position="190"/>
        <end position="268"/>
    </location>
</feature>
<accession>A0A6D2KD85</accession>
<feature type="domain" description="RRM" evidence="4">
    <location>
        <begin position="81"/>
        <end position="158"/>
    </location>
</feature>
<proteinExistence type="predicted"/>
<name>A0A6D2KD85_9BRAS</name>
<dbReference type="PANTHER" id="PTHR13952">
    <property type="entry name" value="U1 SMALL NUCLEAR RIBONUCLEOPROTEIN 70 KD"/>
    <property type="match status" value="1"/>
</dbReference>
<feature type="domain" description="RRM" evidence="4">
    <location>
        <begin position="282"/>
        <end position="359"/>
    </location>
</feature>
<dbReference type="OrthoDB" id="7763451at2759"/>
<dbReference type="Proteomes" id="UP000467841">
    <property type="component" value="Unassembled WGS sequence"/>
</dbReference>
<keyword evidence="3" id="KW-0694">RNA-binding</keyword>
<evidence type="ECO:0000256" key="1">
    <source>
        <dbReference type="ARBA" id="ARBA00004123"/>
    </source>
</evidence>
<dbReference type="InterPro" id="IPR012677">
    <property type="entry name" value="Nucleotide-bd_a/b_plait_sf"/>
</dbReference>
<dbReference type="GO" id="GO:0030619">
    <property type="term" value="F:U1 snRNA binding"/>
    <property type="evidence" value="ECO:0007669"/>
    <property type="project" value="TreeGrafter"/>
</dbReference>
<comment type="subcellular location">
    <subcellularLocation>
        <location evidence="1">Nucleus</location>
    </subcellularLocation>
</comment>
<dbReference type="AlphaFoldDB" id="A0A6D2KD85"/>
<dbReference type="GO" id="GO:0005685">
    <property type="term" value="C:U1 snRNP"/>
    <property type="evidence" value="ECO:0007669"/>
    <property type="project" value="TreeGrafter"/>
</dbReference>
<evidence type="ECO:0000256" key="3">
    <source>
        <dbReference type="PROSITE-ProRule" id="PRU00176"/>
    </source>
</evidence>
<dbReference type="InterPro" id="IPR051183">
    <property type="entry name" value="U1_U11-U12_snRNP_70-35kDa"/>
</dbReference>
<dbReference type="InterPro" id="IPR000504">
    <property type="entry name" value="RRM_dom"/>
</dbReference>
<dbReference type="GO" id="GO:0003729">
    <property type="term" value="F:mRNA binding"/>
    <property type="evidence" value="ECO:0007669"/>
    <property type="project" value="TreeGrafter"/>
</dbReference>
<dbReference type="SUPFAM" id="SSF54928">
    <property type="entry name" value="RNA-binding domain, RBD"/>
    <property type="match status" value="2"/>
</dbReference>
<dbReference type="EMBL" id="CACVBM020001496">
    <property type="protein sequence ID" value="CAA7052380.1"/>
    <property type="molecule type" value="Genomic_DNA"/>
</dbReference>
<keyword evidence="6" id="KW-1185">Reference proteome</keyword>
<dbReference type="CDD" id="cd00590">
    <property type="entry name" value="RRM_SF"/>
    <property type="match status" value="3"/>
</dbReference>
<dbReference type="GO" id="GO:0000398">
    <property type="term" value="P:mRNA splicing, via spliceosome"/>
    <property type="evidence" value="ECO:0007669"/>
    <property type="project" value="TreeGrafter"/>
</dbReference>
<evidence type="ECO:0000313" key="5">
    <source>
        <dbReference type="EMBL" id="CAA7052380.1"/>
    </source>
</evidence>
<dbReference type="GO" id="GO:0071004">
    <property type="term" value="C:U2-type prespliceosome"/>
    <property type="evidence" value="ECO:0007669"/>
    <property type="project" value="TreeGrafter"/>
</dbReference>
<organism evidence="5 6">
    <name type="scientific">Microthlaspi erraticum</name>
    <dbReference type="NCBI Taxonomy" id="1685480"/>
    <lineage>
        <taxon>Eukaryota</taxon>
        <taxon>Viridiplantae</taxon>
        <taxon>Streptophyta</taxon>
        <taxon>Embryophyta</taxon>
        <taxon>Tracheophyta</taxon>
        <taxon>Spermatophyta</taxon>
        <taxon>Magnoliopsida</taxon>
        <taxon>eudicotyledons</taxon>
        <taxon>Gunneridae</taxon>
        <taxon>Pentapetalae</taxon>
        <taxon>rosids</taxon>
        <taxon>malvids</taxon>
        <taxon>Brassicales</taxon>
        <taxon>Brassicaceae</taxon>
        <taxon>Coluteocarpeae</taxon>
        <taxon>Microthlaspi</taxon>
    </lineage>
</organism>
<evidence type="ECO:0000259" key="4">
    <source>
        <dbReference type="PROSITE" id="PS50102"/>
    </source>
</evidence>
<sequence length="370" mass="41923">MDNLLGKRKPEDGDLETERTLKKPKDVTMKGIADTLQQIKRRLDLLESKFDQANFISLNKDTVEGFDEIHDFVEEVVEPKKTLFIANLSDNIRILDIIVFFKNVGEVVRVQLLLDSKNKRVGCGFVEFASANEAKKALQEKNGEYLHDREITLDVANKGDTYRPPKFEDYLQRESLPIEEDETPSEFTEKVLIVASLSPQTTKTSEIIYFFKDVAKVVSVQLIVDHEGKHVGYAFVGFASANEAKEAMEKKNGKYLHDHKIFLMKGVDETPDPAEVAAVRSKSLFVSSCPDYFGISDIINFFKDVGKKVVRVRLNVNRKGKYYGSGLVEFASADEANKALKKNGKYLHNDKNKVDVFRPAPCQWIQSPSM</sequence>
<dbReference type="PROSITE" id="PS50102">
    <property type="entry name" value="RRM"/>
    <property type="match status" value="3"/>
</dbReference>
<keyword evidence="2" id="KW-0539">Nucleus</keyword>
<dbReference type="GO" id="GO:0071011">
    <property type="term" value="C:precatalytic spliceosome"/>
    <property type="evidence" value="ECO:0007669"/>
    <property type="project" value="TreeGrafter"/>
</dbReference>
<dbReference type="Pfam" id="PF00076">
    <property type="entry name" value="RRM_1"/>
    <property type="match status" value="3"/>
</dbReference>